<evidence type="ECO:0000256" key="1">
    <source>
        <dbReference type="ARBA" id="ARBA00006484"/>
    </source>
</evidence>
<dbReference type="SMART" id="SM00822">
    <property type="entry name" value="PKS_KR"/>
    <property type="match status" value="1"/>
</dbReference>
<keyword evidence="5" id="KW-1185">Reference proteome</keyword>
<organism evidence="4 5">
    <name type="scientific">Prosthecodimorpha staleyi</name>
    <dbReference type="NCBI Taxonomy" id="2840188"/>
    <lineage>
        <taxon>Bacteria</taxon>
        <taxon>Pseudomonadati</taxon>
        <taxon>Pseudomonadota</taxon>
        <taxon>Alphaproteobacteria</taxon>
        <taxon>Hyphomicrobiales</taxon>
        <taxon>Ancalomicrobiaceae</taxon>
        <taxon>Prosthecodimorpha</taxon>
    </lineage>
</organism>
<gene>
    <name evidence="4" type="ORF">KL771_27020</name>
</gene>
<evidence type="ECO:0000259" key="3">
    <source>
        <dbReference type="SMART" id="SM00822"/>
    </source>
</evidence>
<proteinExistence type="inferred from homology"/>
<evidence type="ECO:0000313" key="4">
    <source>
        <dbReference type="EMBL" id="MBT9293142.1"/>
    </source>
</evidence>
<comment type="caution">
    <text evidence="4">The sequence shown here is derived from an EMBL/GenBank/DDBJ whole genome shotgun (WGS) entry which is preliminary data.</text>
</comment>
<sequence length="256" mass="26271">MSMNAQTGRAAIVTGGARGIGLAIARRLAADGWRLALWDRDAAGAIAAAASLSPTHLGLDHLGIGCDIADEASVAAAAETTWAAFGTVRGLVNNAGILGPVAPLWLQAPAEFRKVIDVNLTGTFLVLAACVPRMLEAEGPDRGRIVNVSSIQAKEGMPNAGAYAASKAGIVAMTKSLGKELATHGILVNCITPAAAETDMANEITPARKAEILARIPMGRFVGVDEIAAMTGWLLSDDCSYSTGAVFDLSGGRATY</sequence>
<dbReference type="InterPro" id="IPR020904">
    <property type="entry name" value="Sc_DH/Rdtase_CS"/>
</dbReference>
<reference evidence="4 5" key="1">
    <citation type="submission" date="2021-06" db="EMBL/GenBank/DDBJ databases">
        <authorList>
            <person name="Grouzdev D.S."/>
            <person name="Koziaeva V."/>
        </authorList>
    </citation>
    <scope>NUCLEOTIDE SEQUENCE [LARGE SCALE GENOMIC DNA]</scope>
    <source>
        <strain evidence="4 5">22</strain>
    </source>
</reference>
<dbReference type="PRINTS" id="PR00080">
    <property type="entry name" value="SDRFAMILY"/>
</dbReference>
<keyword evidence="2" id="KW-0560">Oxidoreductase</keyword>
<dbReference type="SUPFAM" id="SSF51735">
    <property type="entry name" value="NAD(P)-binding Rossmann-fold domains"/>
    <property type="match status" value="1"/>
</dbReference>
<dbReference type="GO" id="GO:0016616">
    <property type="term" value="F:oxidoreductase activity, acting on the CH-OH group of donors, NAD or NADP as acceptor"/>
    <property type="evidence" value="ECO:0007669"/>
    <property type="project" value="TreeGrafter"/>
</dbReference>
<accession>A0A947DC24</accession>
<dbReference type="PANTHER" id="PTHR42760:SF129">
    <property type="entry name" value="OXIDOREDUCTASE"/>
    <property type="match status" value="1"/>
</dbReference>
<dbReference type="CDD" id="cd05233">
    <property type="entry name" value="SDR_c"/>
    <property type="match status" value="1"/>
</dbReference>
<dbReference type="PRINTS" id="PR00081">
    <property type="entry name" value="GDHRDH"/>
</dbReference>
<comment type="similarity">
    <text evidence="1">Belongs to the short-chain dehydrogenases/reductases (SDR) family.</text>
</comment>
<dbReference type="InterPro" id="IPR002347">
    <property type="entry name" value="SDR_fam"/>
</dbReference>
<dbReference type="InterPro" id="IPR057326">
    <property type="entry name" value="KR_dom"/>
</dbReference>
<name>A0A947DC24_9HYPH</name>
<dbReference type="EMBL" id="JAHHZF010000021">
    <property type="protein sequence ID" value="MBT9293142.1"/>
    <property type="molecule type" value="Genomic_DNA"/>
</dbReference>
<feature type="domain" description="Ketoreductase" evidence="3">
    <location>
        <begin position="9"/>
        <end position="199"/>
    </location>
</feature>
<dbReference type="Proteomes" id="UP000766595">
    <property type="component" value="Unassembled WGS sequence"/>
</dbReference>
<dbReference type="Gene3D" id="3.40.50.720">
    <property type="entry name" value="NAD(P)-binding Rossmann-like Domain"/>
    <property type="match status" value="1"/>
</dbReference>
<protein>
    <submittedName>
        <fullName evidence="4">SDR family oxidoreductase</fullName>
    </submittedName>
</protein>
<dbReference type="AlphaFoldDB" id="A0A947DC24"/>
<dbReference type="InterPro" id="IPR036291">
    <property type="entry name" value="NAD(P)-bd_dom_sf"/>
</dbReference>
<dbReference type="FunFam" id="3.40.50.720:FF:000173">
    <property type="entry name" value="3-oxoacyl-[acyl-carrier protein] reductase"/>
    <property type="match status" value="1"/>
</dbReference>
<evidence type="ECO:0000256" key="2">
    <source>
        <dbReference type="ARBA" id="ARBA00023002"/>
    </source>
</evidence>
<dbReference type="PANTHER" id="PTHR42760">
    <property type="entry name" value="SHORT-CHAIN DEHYDROGENASES/REDUCTASES FAMILY MEMBER"/>
    <property type="match status" value="1"/>
</dbReference>
<dbReference type="PROSITE" id="PS00061">
    <property type="entry name" value="ADH_SHORT"/>
    <property type="match status" value="1"/>
</dbReference>
<dbReference type="GO" id="GO:0030497">
    <property type="term" value="P:fatty acid elongation"/>
    <property type="evidence" value="ECO:0007669"/>
    <property type="project" value="TreeGrafter"/>
</dbReference>
<dbReference type="Pfam" id="PF13561">
    <property type="entry name" value="adh_short_C2"/>
    <property type="match status" value="1"/>
</dbReference>
<evidence type="ECO:0000313" key="5">
    <source>
        <dbReference type="Proteomes" id="UP000766595"/>
    </source>
</evidence>